<evidence type="ECO:0000256" key="7">
    <source>
        <dbReference type="RuleBase" id="RU003971"/>
    </source>
</evidence>
<dbReference type="SMART" id="SM00115">
    <property type="entry name" value="CASc"/>
    <property type="match status" value="1"/>
</dbReference>
<comment type="caution">
    <text evidence="11">The sequence shown here is derived from an EMBL/GenBank/DDBJ whole genome shotgun (WGS) entry which is preliminary data.</text>
</comment>
<dbReference type="InterPro" id="IPR001309">
    <property type="entry name" value="Pept_C14_p20"/>
</dbReference>
<keyword evidence="6" id="KW-0865">Zymogen</keyword>
<dbReference type="InterPro" id="IPR015917">
    <property type="entry name" value="Pept_C14A"/>
</dbReference>
<dbReference type="PROSITE" id="PS01122">
    <property type="entry name" value="CASPASE_CYS"/>
    <property type="match status" value="1"/>
</dbReference>
<feature type="domain" description="Caspase family p20" evidence="10">
    <location>
        <begin position="46"/>
        <end position="175"/>
    </location>
</feature>
<keyword evidence="4" id="KW-0378">Hydrolase</keyword>
<keyword evidence="3" id="KW-0053">Apoptosis</keyword>
<gene>
    <name evidence="11" type="ORF">PYW07_000803</name>
</gene>
<keyword evidence="12" id="KW-1185">Reference proteome</keyword>
<dbReference type="GO" id="GO:0004197">
    <property type="term" value="F:cysteine-type endopeptidase activity"/>
    <property type="evidence" value="ECO:0007669"/>
    <property type="project" value="InterPro"/>
</dbReference>
<dbReference type="PROSITE" id="PS01121">
    <property type="entry name" value="CASPASE_HIS"/>
    <property type="match status" value="1"/>
</dbReference>
<dbReference type="GO" id="GO:0006508">
    <property type="term" value="P:proteolysis"/>
    <property type="evidence" value="ECO:0007669"/>
    <property type="project" value="UniProtKB-KW"/>
</dbReference>
<dbReference type="Pfam" id="PF00656">
    <property type="entry name" value="Peptidase_C14"/>
    <property type="match status" value="1"/>
</dbReference>
<evidence type="ECO:0000259" key="10">
    <source>
        <dbReference type="PROSITE" id="PS50208"/>
    </source>
</evidence>
<dbReference type="GO" id="GO:0006915">
    <property type="term" value="P:apoptotic process"/>
    <property type="evidence" value="ECO:0007669"/>
    <property type="project" value="UniProtKB-KW"/>
</dbReference>
<proteinExistence type="inferred from homology"/>
<name>A0AAD7YTA9_MYTSE</name>
<evidence type="ECO:0000256" key="3">
    <source>
        <dbReference type="ARBA" id="ARBA00022703"/>
    </source>
</evidence>
<evidence type="ECO:0000256" key="8">
    <source>
        <dbReference type="SAM" id="MobiDB-lite"/>
    </source>
</evidence>
<dbReference type="EMBL" id="JARGEI010000009">
    <property type="protein sequence ID" value="KAJ8726105.1"/>
    <property type="molecule type" value="Genomic_DNA"/>
</dbReference>
<protein>
    <recommendedName>
        <fullName evidence="13">Caspase-3</fullName>
    </recommendedName>
</protein>
<keyword evidence="5" id="KW-0788">Thiol protease</keyword>
<reference evidence="11" key="1">
    <citation type="submission" date="2023-03" db="EMBL/GenBank/DDBJ databases">
        <title>Chromosome-level genomes of two armyworms, Mythimna separata and Mythimna loreyi, provide insights into the biosynthesis and reception of sex pheromones.</title>
        <authorList>
            <person name="Zhao H."/>
        </authorList>
    </citation>
    <scope>NUCLEOTIDE SEQUENCE</scope>
    <source>
        <strain evidence="11">BeijingLab</strain>
        <tissue evidence="11">Pupa</tissue>
    </source>
</reference>
<dbReference type="AlphaFoldDB" id="A0AAD7YTA9"/>
<dbReference type="PANTHER" id="PTHR48169">
    <property type="entry name" value="DED DOMAIN-CONTAINING PROTEIN"/>
    <property type="match status" value="1"/>
</dbReference>
<dbReference type="PROSITE" id="PS50208">
    <property type="entry name" value="CASPASE_P20"/>
    <property type="match status" value="1"/>
</dbReference>
<comment type="similarity">
    <text evidence="1 7">Belongs to the peptidase C14A family.</text>
</comment>
<evidence type="ECO:0000256" key="4">
    <source>
        <dbReference type="ARBA" id="ARBA00022801"/>
    </source>
</evidence>
<sequence length="371" mass="42385">MANLAVRSFTDSRPFDVRPSNSSREPTAPLPTVSFDRDAPYYDMSGDKFLIILNQHTFDKPKWFSFKDRASMRHGTYNDEKRLREVFDKLGFFTFVLRDMKYKKIIEYLTAIASLDHTRTSCICVTILTHGDKGGKILAADRSYQLSEVMDIFGKQKTLINKPKLFFVQACRGGNMDSGHIIKYTRDSELGTQCDSRLLKVPSYSFSMSIYEQSVLPFRNNASYTEIMNRMALSRGTDAPSLTCGSIMNFLKVCLGFWKHSSDTDSSGDPNKSILTVPTHADTLVVSSTVEDYLSYRDDSGSWMIQALCDTIEENFRTQNLLDMVLNMNRKVAYDYITTLCLLEEMNNKKQMPETRITLTKHLKFEAAINQ</sequence>
<organism evidence="11 12">
    <name type="scientific">Mythimna separata</name>
    <name type="common">Oriental armyworm</name>
    <name type="synonym">Pseudaletia separata</name>
    <dbReference type="NCBI Taxonomy" id="271217"/>
    <lineage>
        <taxon>Eukaryota</taxon>
        <taxon>Metazoa</taxon>
        <taxon>Ecdysozoa</taxon>
        <taxon>Arthropoda</taxon>
        <taxon>Hexapoda</taxon>
        <taxon>Insecta</taxon>
        <taxon>Pterygota</taxon>
        <taxon>Neoptera</taxon>
        <taxon>Endopterygota</taxon>
        <taxon>Lepidoptera</taxon>
        <taxon>Glossata</taxon>
        <taxon>Ditrysia</taxon>
        <taxon>Noctuoidea</taxon>
        <taxon>Noctuidae</taxon>
        <taxon>Noctuinae</taxon>
        <taxon>Hadenini</taxon>
        <taxon>Mythimna</taxon>
    </lineage>
</organism>
<feature type="domain" description="Caspase family p10" evidence="9">
    <location>
        <begin position="273"/>
        <end position="367"/>
    </location>
</feature>
<dbReference type="InterPro" id="IPR029030">
    <property type="entry name" value="Caspase-like_dom_sf"/>
</dbReference>
<dbReference type="PRINTS" id="PR00376">
    <property type="entry name" value="IL1BCENZYME"/>
</dbReference>
<dbReference type="PROSITE" id="PS50207">
    <property type="entry name" value="CASPASE_P10"/>
    <property type="match status" value="1"/>
</dbReference>
<evidence type="ECO:0000256" key="2">
    <source>
        <dbReference type="ARBA" id="ARBA00022670"/>
    </source>
</evidence>
<dbReference type="GO" id="GO:0005737">
    <property type="term" value="C:cytoplasm"/>
    <property type="evidence" value="ECO:0007669"/>
    <property type="project" value="UniProtKB-ARBA"/>
</dbReference>
<evidence type="ECO:0000256" key="6">
    <source>
        <dbReference type="ARBA" id="ARBA00023145"/>
    </source>
</evidence>
<keyword evidence="2" id="KW-0645">Protease</keyword>
<evidence type="ECO:0000313" key="12">
    <source>
        <dbReference type="Proteomes" id="UP001231518"/>
    </source>
</evidence>
<evidence type="ECO:0000256" key="5">
    <source>
        <dbReference type="ARBA" id="ARBA00022807"/>
    </source>
</evidence>
<dbReference type="InterPro" id="IPR016129">
    <property type="entry name" value="Caspase_his_AS"/>
</dbReference>
<dbReference type="GO" id="GO:0043067">
    <property type="term" value="P:regulation of programmed cell death"/>
    <property type="evidence" value="ECO:0007669"/>
    <property type="project" value="UniProtKB-ARBA"/>
</dbReference>
<dbReference type="Proteomes" id="UP001231518">
    <property type="component" value="Chromosome 10"/>
</dbReference>
<dbReference type="GO" id="GO:0051604">
    <property type="term" value="P:protein maturation"/>
    <property type="evidence" value="ECO:0007669"/>
    <property type="project" value="UniProtKB-ARBA"/>
</dbReference>
<dbReference type="InterPro" id="IPR011600">
    <property type="entry name" value="Pept_C14_caspase"/>
</dbReference>
<dbReference type="InterPro" id="IPR033139">
    <property type="entry name" value="Caspase_cys_AS"/>
</dbReference>
<dbReference type="SUPFAM" id="SSF52129">
    <property type="entry name" value="Caspase-like"/>
    <property type="match status" value="1"/>
</dbReference>
<dbReference type="Gene3D" id="3.40.50.1460">
    <property type="match status" value="1"/>
</dbReference>
<dbReference type="Gene3D" id="3.30.70.1470">
    <property type="entry name" value="Caspase-like"/>
    <property type="match status" value="1"/>
</dbReference>
<evidence type="ECO:0000259" key="9">
    <source>
        <dbReference type="PROSITE" id="PS50207"/>
    </source>
</evidence>
<evidence type="ECO:0000256" key="1">
    <source>
        <dbReference type="ARBA" id="ARBA00010134"/>
    </source>
</evidence>
<evidence type="ECO:0000313" key="11">
    <source>
        <dbReference type="EMBL" id="KAJ8726105.1"/>
    </source>
</evidence>
<accession>A0AAD7YTA9</accession>
<dbReference type="InterPro" id="IPR002138">
    <property type="entry name" value="Pept_C14_p10"/>
</dbReference>
<dbReference type="PANTHER" id="PTHR48169:SF7">
    <property type="entry name" value="CASPASE 10"/>
    <property type="match status" value="1"/>
</dbReference>
<feature type="region of interest" description="Disordered" evidence="8">
    <location>
        <begin position="1"/>
        <end position="30"/>
    </location>
</feature>
<evidence type="ECO:0008006" key="13">
    <source>
        <dbReference type="Google" id="ProtNLM"/>
    </source>
</evidence>